<accession>A0AC34R935</accession>
<evidence type="ECO:0000313" key="1">
    <source>
        <dbReference type="Proteomes" id="UP000887576"/>
    </source>
</evidence>
<dbReference type="Proteomes" id="UP000887576">
    <property type="component" value="Unplaced"/>
</dbReference>
<reference evidence="2" key="1">
    <citation type="submission" date="2022-11" db="UniProtKB">
        <authorList>
            <consortium name="WormBaseParasite"/>
        </authorList>
    </citation>
    <scope>IDENTIFICATION</scope>
</reference>
<protein>
    <submittedName>
        <fullName evidence="2">Uncharacterized protein</fullName>
    </submittedName>
</protein>
<dbReference type="WBParaSite" id="JU765_v2.g4606.t1">
    <property type="protein sequence ID" value="JU765_v2.g4606.t1"/>
    <property type="gene ID" value="JU765_v2.g4606"/>
</dbReference>
<organism evidence="1 2">
    <name type="scientific">Panagrolaimus sp. JU765</name>
    <dbReference type="NCBI Taxonomy" id="591449"/>
    <lineage>
        <taxon>Eukaryota</taxon>
        <taxon>Metazoa</taxon>
        <taxon>Ecdysozoa</taxon>
        <taxon>Nematoda</taxon>
        <taxon>Chromadorea</taxon>
        <taxon>Rhabditida</taxon>
        <taxon>Tylenchina</taxon>
        <taxon>Panagrolaimomorpha</taxon>
        <taxon>Panagrolaimoidea</taxon>
        <taxon>Panagrolaimidae</taxon>
        <taxon>Panagrolaimus</taxon>
    </lineage>
</organism>
<proteinExistence type="predicted"/>
<sequence>MDDIKIYYGKHFVDDEQYDWCDRYSKPPIEEKVKLPHKLQFTKLVHFTENNFARLIGEKEKTRFVFKTPPTGSYKKSENSTEYLNLIWWAAYPIEEWKEIPKKNHPNVEWNRNNCWLGGTPAFNGKKLCGPIGFITSYNDIMKEYQATRGEQSKIKLRIFGTFRYLREVMYAILVCFESDNLLDFPPFEKDTDAAEADGLIWKVYSACSQSGATWDHLSFAFYFPEPNYEWRMPPKNFSVIGKTADRYFPKSRRTNEEIERPEKEREPDSEVLAFLKKKIDDA</sequence>
<name>A0AC34R935_9BILA</name>
<evidence type="ECO:0000313" key="2">
    <source>
        <dbReference type="WBParaSite" id="JU765_v2.g4606.t1"/>
    </source>
</evidence>